<dbReference type="InterPro" id="IPR052575">
    <property type="entry name" value="SSU_processome_comp_20"/>
</dbReference>
<evidence type="ECO:0000259" key="3">
    <source>
        <dbReference type="Pfam" id="PF20416"/>
    </source>
</evidence>
<feature type="compositionally biased region" description="Basic and acidic residues" evidence="1">
    <location>
        <begin position="2897"/>
        <end position="2909"/>
    </location>
</feature>
<evidence type="ECO:0000313" key="6">
    <source>
        <dbReference type="Proteomes" id="UP001153365"/>
    </source>
</evidence>
<dbReference type="PANTHER" id="PTHR17695">
    <property type="entry name" value="SMALL SUBUNIT PROCESSOME COMPONENT 20 HOMOLOG"/>
    <property type="match status" value="1"/>
</dbReference>
<feature type="domain" description="U3 small nucleolar RNA-associated protein 20 N-terminal" evidence="2">
    <location>
        <begin position="1173"/>
        <end position="1762"/>
    </location>
</feature>
<gene>
    <name evidence="5" type="ORF">PPACK8108_LOCUS2359</name>
</gene>
<dbReference type="GO" id="GO:0032040">
    <property type="term" value="C:small-subunit processome"/>
    <property type="evidence" value="ECO:0007669"/>
    <property type="project" value="TreeGrafter"/>
</dbReference>
<feature type="compositionally biased region" description="Acidic residues" evidence="1">
    <location>
        <begin position="304"/>
        <end position="316"/>
    </location>
</feature>
<feature type="region of interest" description="Disordered" evidence="1">
    <location>
        <begin position="2881"/>
        <end position="2909"/>
    </location>
</feature>
<sequence>MKSKLNGPLSHTFAGPSSDSTQTSKQKKRCKPDYVDTRFKFSSNASRSKRLKPNLLNTLTSSELHTLDQDDKGDHQSHFYAALQTAAVENLSIPFSQLFKSIEPLSRSLPLLIYHKEQIVKECCLALVVQDSQLSEWNEGEHSKDKFKLSKRAQRNQVSETEKQRSSRLRKARERVNLVAGTVLKIFVSLVIDLSTSLLEVKDSLPGSQKSPFEELLTTLIYFINLPDVDAKALEDSSALIFHLFKTLSKDLAQPGAEEFRVVEMIWNSVRVALGAPFKEILSADILKASDEVESETANGYDGNDGEDGDTSDDDSAAQSQEEFDEERKTLGKGKAKEIASDIEELEDVFARQEAVNEANHDNKIAETTIDLLIDGDSTQSNDRKLSLDHVLRSTLRTTTPTIRKLLAGAVSLLVRKREISDKLLRLMLEDLKSVEANEIKQNGSLRPRKHKEQADFGRKKQRNMPGEERGSARVFAEGICWTISESCKSPDSRLHSKAGDIFIHIDSAIENMINSASVTNNNSCTLPLSVLKSALIAILHHSNAENSVGVLAAIIDKASQRISAHNHPPDMPIAETKSWGLEVSLVSLTTLAGLRQGSRIIIDHKKKLFQILLIFFQRISQGALTSPRLLSISISYALNLFCSINSTSEFLSISEIRKSIKLFFSKEDSKIPVEKKYQLGYLLYQTQWLHFNEFILPELFLIADHQFSHSTLETSQAASLFAGLAPTGLPKLTTSLLDTFTLQIKKSIKKIIYHLRLFTSLDQKSIQAKGSVVQPMCLCECYDWISVYTHLSIKLDPSDYENFEEWIGRIKSLERDDAIKSSFLIDYKSGEIFNKTFLLAKVLELAACESFSLKMLNHVPFILKNWGWNQNILLAVNKIIREASSRQIDSEVLPFSQLYQNLQEAVLSENDKTRQLALSILHTNSNQSDKALHSVIELCLKIEETPPSVECARHRLMYIRKLGIMVKCCDTIGNSPDIVELSQRILLGDLKFLKVLISIKMFMNFFSLPTAQLKVNFKPLWEESIKYLTETAERYPESFWKLVWDQLVLVLHESIETHYFPRKQMEYPTSMEDVSPLDQKFSDCSELLCTNLEKLRSLCSLSLNYHSLQKASNEQVSESRLDLLSYHNLLLNLLCSNSVIAQKHNRLVIEFFFTFCQADDSDLRLGHVLGRVARTRITHWLPLIARFTNPKSLYRSEDLRKTVYDLLADPDPNIQKLSLDCVLNWNEGSITRQKENLYDLLEPSKFRDTLLKLSLSDGTSIARNDRREVMPVIIRLLYGCILTNRGRSSSNGKGARKFAIISSLKGCTPAELDLLVDLMLHPFRRTFDAKDSSTMPEIKKQIGFIVLLGGVLKYLGRTIIHRWSDLLNVLIEIVTKTCCKNDDLCSPKDDLKDVRPEVQFKRLRNQSTLRLNDFFHHSPPEFNFQPWIGAVFGVLIIPRLPSFAAESSQSASPLLQLFHTWSSRSEMISYLVEYAPNLLNSLFSILGITSVKPVVITRVLEILENILKHIEFEKGESAEKYLKPYLKIILPNFAELLRKSMASFSLTSSISCQQIKLLFALAPFATQAENAEKFCELILPTLLTKNQVILTDQTQADLILLLSNFLKNAPIVAKHPSTVSKISKLFGTVSSRKGRCALIKVIEAVALHSDGTIDSSIIETLDDLNSFSTKRMDEPDFGRRLKAFGDLNEVRYPNLNITEWELLVQHAMFQIQDPEELSLRSSSSLLLRRFLEETQKAKRPEKLAMLTKVIIPYLKKLLRSKLEIVRQEVLTVLSAAAEKDIPEVSDLKEMSCLLVEGDKEANFFLNVYHIQVHRRTRALSRLADEAEAGRLSSKVLIEYFFPLLVHTLSPSKSEKVDLETANVAIRTLGRMAKVFSWPAYYTVLQFYLRLLRKTETTNKTTVRALVSVLKSFHFNIKNSPEATNELTSAPHSASSFVSATLIPTLTRFIDKHEEGGPDDSLRIMLADSVAFVATFFSESSSQLAITGIISSLSNILKSTLQDTRQAAKAAVASIAALLGPNYLKLIFKELRAVLTRGPYAHVLAHVAYTIMNKIYELESYYVPPDAVGPIMEIIIDDLFGQPSRDRQSKELRAKTKFNETKTSRSLETFQMLISRLSNSENITEVLTFFRNQLETKHSERVLRQIGECFHRICAGILENKKHFDAFTDLKLVHTLILSESDFLKVKTPGKKPQPFAPTDHRLVLSTKSKDLNDYYAANAHMFVGLGLNLFNTVYRRGGFNLHQPEYLRLIDPLVKLVGNTLYSRNSEVLAAGMKVMGILIKLPLPEIEKSANVIVRQMLAIVSRIGSSESELSQVALKTLGSVIRDCKKVELSEKQLTGLLNLIAPDLEDPERQMTLFALLRGIMSKKFLAPELYDLMDNIARFLVTAQSSHVQEICRSVYLQFLLDYPQGKGRLSNSLEFLIKNLSYEHESGRKSVLEILNALIMKFGAALVSKHSDLFFMSLVMSIANETSEKCKEMAIEVLKVLLKRIEAEKSAKYMKTLLKWCESRDRSQPGLMCTAVQLIGVYTEARGPESLEDMLEVHLCLCSIVKDMADELSKVENEIKEDTVGSLNWQVTYQALQSLSKIYKITPSLVVSSETSTDFVEWLAIQRLLLFPHAWVRNSAARLVGTLLSADVDETLLPFRTENLMIIARNSSLQLRSKNLDESLALQIVKNLYFVLKTLRSRLNKDQNLPSCRNSSNGKFSRALNVIKNDSGRQDDSSTESNDSSEDVPEGNSVGVMFIGLIKKLSRQACIAHGKRPSLYSSESLKWSIEPASVLRCFAALIKLLSVEDLSEILKTLLVPIFRIVEDSNTKDPQMNELQNLAKEVQEFLTEKVGTTLFSQVYGQLRTSAMQKRQDRKKTSALKAINQPELVAKRKLSRAESKRRFKKRKQEVFSRERIKREK</sequence>
<protein>
    <recommendedName>
        <fullName evidence="7">U3 snoRNP protein Utp20</fullName>
    </recommendedName>
</protein>
<organism evidence="5 6">
    <name type="scientific">Phakopsora pachyrhizi</name>
    <name type="common">Asian soybean rust disease fungus</name>
    <dbReference type="NCBI Taxonomy" id="170000"/>
    <lineage>
        <taxon>Eukaryota</taxon>
        <taxon>Fungi</taxon>
        <taxon>Dikarya</taxon>
        <taxon>Basidiomycota</taxon>
        <taxon>Pucciniomycotina</taxon>
        <taxon>Pucciniomycetes</taxon>
        <taxon>Pucciniales</taxon>
        <taxon>Phakopsoraceae</taxon>
        <taxon>Phakopsora</taxon>
    </lineage>
</organism>
<feature type="region of interest" description="Disordered" evidence="1">
    <location>
        <begin position="1"/>
        <end position="32"/>
    </location>
</feature>
<dbReference type="InterPro" id="IPR016024">
    <property type="entry name" value="ARM-type_fold"/>
</dbReference>
<accession>A0AAV0AI78</accession>
<dbReference type="InterPro" id="IPR011989">
    <property type="entry name" value="ARM-like"/>
</dbReference>
<reference evidence="5" key="1">
    <citation type="submission" date="2022-06" db="EMBL/GenBank/DDBJ databases">
        <authorList>
            <consortium name="SYNGENTA / RWTH Aachen University"/>
        </authorList>
    </citation>
    <scope>NUCLEOTIDE SEQUENCE</scope>
</reference>
<dbReference type="Proteomes" id="UP001153365">
    <property type="component" value="Unassembled WGS sequence"/>
</dbReference>
<feature type="region of interest" description="Disordered" evidence="1">
    <location>
        <begin position="441"/>
        <end position="470"/>
    </location>
</feature>
<dbReference type="Gene3D" id="1.25.10.10">
    <property type="entry name" value="Leucine-rich Repeat Variant"/>
    <property type="match status" value="2"/>
</dbReference>
<dbReference type="GO" id="GO:0030686">
    <property type="term" value="C:90S preribosome"/>
    <property type="evidence" value="ECO:0007669"/>
    <property type="project" value="TreeGrafter"/>
</dbReference>
<evidence type="ECO:0008006" key="7">
    <source>
        <dbReference type="Google" id="ProtNLM"/>
    </source>
</evidence>
<evidence type="ECO:0000256" key="1">
    <source>
        <dbReference type="SAM" id="MobiDB-lite"/>
    </source>
</evidence>
<feature type="domain" description="U3 small nucleolar RNA-associated protein 20 C-terminal" evidence="4">
    <location>
        <begin position="2779"/>
        <end position="2897"/>
    </location>
</feature>
<dbReference type="InterPro" id="IPR011430">
    <property type="entry name" value="UTP20_N"/>
</dbReference>
<dbReference type="SUPFAM" id="SSF48371">
    <property type="entry name" value="ARM repeat"/>
    <property type="match status" value="2"/>
</dbReference>
<dbReference type="Pfam" id="PF23099">
    <property type="entry name" value="UTP20_C"/>
    <property type="match status" value="1"/>
</dbReference>
<evidence type="ECO:0000259" key="4">
    <source>
        <dbReference type="Pfam" id="PF23099"/>
    </source>
</evidence>
<feature type="domain" description="U3 small nucleolar RNA-associated protein 20" evidence="3">
    <location>
        <begin position="1959"/>
        <end position="2177"/>
    </location>
</feature>
<keyword evidence="6" id="KW-1185">Reference proteome</keyword>
<evidence type="ECO:0000259" key="2">
    <source>
        <dbReference type="Pfam" id="PF07539"/>
    </source>
</evidence>
<dbReference type="InterPro" id="IPR057525">
    <property type="entry name" value="UTP20_C"/>
</dbReference>
<evidence type="ECO:0000313" key="5">
    <source>
        <dbReference type="EMBL" id="CAH7667917.1"/>
    </source>
</evidence>
<feature type="region of interest" description="Disordered" evidence="1">
    <location>
        <begin position="293"/>
        <end position="333"/>
    </location>
</feature>
<name>A0AAV0AI78_PHAPC</name>
<feature type="region of interest" description="Disordered" evidence="1">
    <location>
        <begin position="145"/>
        <end position="166"/>
    </location>
</feature>
<feature type="region of interest" description="Disordered" evidence="1">
    <location>
        <begin position="2717"/>
        <end position="2738"/>
    </location>
</feature>
<dbReference type="InterPro" id="IPR046523">
    <property type="entry name" value="UTP20_dom"/>
</dbReference>
<dbReference type="Pfam" id="PF20416">
    <property type="entry name" value="UTP20"/>
    <property type="match status" value="1"/>
</dbReference>
<proteinExistence type="predicted"/>
<dbReference type="PANTHER" id="PTHR17695:SF11">
    <property type="entry name" value="SMALL SUBUNIT PROCESSOME COMPONENT 20 HOMOLOG"/>
    <property type="match status" value="1"/>
</dbReference>
<dbReference type="EMBL" id="CALTRL010000399">
    <property type="protein sequence ID" value="CAH7667917.1"/>
    <property type="molecule type" value="Genomic_DNA"/>
</dbReference>
<dbReference type="Pfam" id="PF07539">
    <property type="entry name" value="UTP20_N"/>
    <property type="match status" value="1"/>
</dbReference>
<comment type="caution">
    <text evidence="5">The sequence shown here is derived from an EMBL/GenBank/DDBJ whole genome shotgun (WGS) entry which is preliminary data.</text>
</comment>